<sequence length="570" mass="60638">MGIDVTVKVGGEAGQGIQTVGDLLAHVCHGCGLYVLGVNDFESRIRGGHSFLQLRISDRPVTAPDHRVHLLVALSPRTLDMHLSELAEDGLAIFDSQEADAGSNVVSIAVTDMARKAGGAIMANTVAAGACLALLGAPDSLLERVLKKQFQAKKAGVLENNLNAAQTGAQAVAEIDFAPAFAWPEKKPAGKLLSGAQILALGALASDCRFAAFYPMSPATGIMAGLTGFEGRAPLVVEQAEDEIAAANMVIGASFAGVRSMTATSGGGFALMTEGLGLAGITETPMVIVNSQRPGPATGLPTRTAQADLRFVLHAAQDEFPRFVLAPTSLDDGFETMGRAFALADKYQVPAVVLTDQYFNDSVNIAQKPLNAPESIDCHIVTDADMDDPKAYRRYEITDSGISPRALPCAGQALVMVSGNEHQQDGHISETIPDRIGQVDKRFRKLAAMEGEMRPPRTDYPDSRVLLVGWGSAAGAIGESVEMLRAEGMDAGGVYFTDIWPFPQQAAEEILGRCERFYMVEQNVSAQLGGLIREKTGLKCYQAVLKYDGRPFFPFEIARRVKAAEEAIDG</sequence>
<comment type="caution">
    <text evidence="5">The sequence shown here is derived from an EMBL/GenBank/DDBJ whole genome shotgun (WGS) entry which is preliminary data.</text>
</comment>
<dbReference type="NCBIfam" id="TIGR03710">
    <property type="entry name" value="OAFO_sf"/>
    <property type="match status" value="1"/>
</dbReference>
<dbReference type="AlphaFoldDB" id="A0A7W0CAZ9"/>
<dbReference type="InterPro" id="IPR002869">
    <property type="entry name" value="Pyrv_flavodox_OxRed_cen"/>
</dbReference>
<organism evidence="5 6">
    <name type="scientific">Desulfosalsimonas propionicica</name>
    <dbReference type="NCBI Taxonomy" id="332175"/>
    <lineage>
        <taxon>Bacteria</taxon>
        <taxon>Pseudomonadati</taxon>
        <taxon>Thermodesulfobacteriota</taxon>
        <taxon>Desulfobacteria</taxon>
        <taxon>Desulfobacterales</taxon>
        <taxon>Desulfosalsimonadaceae</taxon>
        <taxon>Desulfosalsimonas</taxon>
    </lineage>
</organism>
<dbReference type="PANTHER" id="PTHR32154:SF20">
    <property type="entry name" value="2-OXOGLUTARATE OXIDOREDUCTASE SUBUNIT KORA"/>
    <property type="match status" value="1"/>
</dbReference>
<dbReference type="SUPFAM" id="SSF53323">
    <property type="entry name" value="Pyruvate-ferredoxin oxidoreductase, PFOR, domain III"/>
    <property type="match status" value="1"/>
</dbReference>
<dbReference type="RefSeq" id="WP_181552061.1">
    <property type="nucleotide sequence ID" value="NZ_JACDUS010000009.1"/>
</dbReference>
<dbReference type="Gene3D" id="3.40.920.10">
    <property type="entry name" value="Pyruvate-ferredoxin oxidoreductase, PFOR, domain III"/>
    <property type="match status" value="1"/>
</dbReference>
<dbReference type="GO" id="GO:0006979">
    <property type="term" value="P:response to oxidative stress"/>
    <property type="evidence" value="ECO:0007669"/>
    <property type="project" value="TreeGrafter"/>
</dbReference>
<dbReference type="SUPFAM" id="SSF52518">
    <property type="entry name" value="Thiamin diphosphate-binding fold (THDP-binding)"/>
    <property type="match status" value="1"/>
</dbReference>
<feature type="domain" description="Pyruvate flavodoxin/ferredoxin oxidoreductase pyrimidine binding" evidence="3">
    <location>
        <begin position="202"/>
        <end position="439"/>
    </location>
</feature>
<dbReference type="EC" id="1.2.7.11" evidence="5"/>
<dbReference type="Pfam" id="PF17147">
    <property type="entry name" value="PFOR_II"/>
    <property type="match status" value="1"/>
</dbReference>
<feature type="domain" description="Pyruvate:ferredoxin oxidoreductase core" evidence="4">
    <location>
        <begin position="465"/>
        <end position="536"/>
    </location>
</feature>
<proteinExistence type="predicted"/>
<dbReference type="InterPro" id="IPR033412">
    <property type="entry name" value="PFOR_II"/>
</dbReference>
<dbReference type="InterPro" id="IPR029061">
    <property type="entry name" value="THDP-binding"/>
</dbReference>
<dbReference type="SUPFAM" id="SSF52922">
    <property type="entry name" value="TK C-terminal domain-like"/>
    <property type="match status" value="1"/>
</dbReference>
<dbReference type="InterPro" id="IPR050722">
    <property type="entry name" value="Pyruvate:ferred/Flavod_OxRd"/>
</dbReference>
<dbReference type="EMBL" id="JACDUS010000009">
    <property type="protein sequence ID" value="MBA2882427.1"/>
    <property type="molecule type" value="Genomic_DNA"/>
</dbReference>
<dbReference type="Pfam" id="PF01855">
    <property type="entry name" value="POR_N"/>
    <property type="match status" value="1"/>
</dbReference>
<dbReference type="Pfam" id="PF01558">
    <property type="entry name" value="POR"/>
    <property type="match status" value="1"/>
</dbReference>
<dbReference type="Gene3D" id="3.40.50.970">
    <property type="match status" value="1"/>
</dbReference>
<dbReference type="EC" id="1.2.7.3" evidence="5"/>
<name>A0A7W0CAZ9_9BACT</name>
<reference evidence="5 6" key="1">
    <citation type="submission" date="2020-07" db="EMBL/GenBank/DDBJ databases">
        <title>Genomic Encyclopedia of Type Strains, Phase IV (KMG-IV): sequencing the most valuable type-strain genomes for metagenomic binning, comparative biology and taxonomic classification.</title>
        <authorList>
            <person name="Goeker M."/>
        </authorList>
    </citation>
    <scope>NUCLEOTIDE SEQUENCE [LARGE SCALE GENOMIC DNA]</scope>
    <source>
        <strain evidence="5 6">DSM 17721</strain>
    </source>
</reference>
<protein>
    <submittedName>
        <fullName evidence="5">2-oxoglutarate ferredoxin oxidoreductase subunit alpha</fullName>
        <ecNumber evidence="5">1.2.7.11</ecNumber>
        <ecNumber evidence="5">1.2.7.3</ecNumber>
    </submittedName>
</protein>
<gene>
    <name evidence="5" type="ORF">HNR65_002774</name>
</gene>
<evidence type="ECO:0000313" key="6">
    <source>
        <dbReference type="Proteomes" id="UP000525298"/>
    </source>
</evidence>
<dbReference type="CDD" id="cd07034">
    <property type="entry name" value="TPP_PYR_PFOR_IOR-alpha_like"/>
    <property type="match status" value="1"/>
</dbReference>
<accession>A0A7W0CAZ9</accession>
<feature type="domain" description="Pyruvate/ketoisovalerate oxidoreductase catalytic" evidence="2">
    <location>
        <begin position="13"/>
        <end position="169"/>
    </location>
</feature>
<evidence type="ECO:0000259" key="2">
    <source>
        <dbReference type="Pfam" id="PF01558"/>
    </source>
</evidence>
<keyword evidence="6" id="KW-1185">Reference proteome</keyword>
<evidence type="ECO:0000259" key="4">
    <source>
        <dbReference type="Pfam" id="PF17147"/>
    </source>
</evidence>
<evidence type="ECO:0000256" key="1">
    <source>
        <dbReference type="ARBA" id="ARBA00023002"/>
    </source>
</evidence>
<dbReference type="PANTHER" id="PTHR32154">
    <property type="entry name" value="PYRUVATE-FLAVODOXIN OXIDOREDUCTASE-RELATED"/>
    <property type="match status" value="1"/>
</dbReference>
<evidence type="ECO:0000259" key="3">
    <source>
        <dbReference type="Pfam" id="PF01855"/>
    </source>
</evidence>
<dbReference type="InterPro" id="IPR002880">
    <property type="entry name" value="Pyrv_Fd/Flavodoxin_OxRdtase_N"/>
</dbReference>
<keyword evidence="1 5" id="KW-0560">Oxidoreductase</keyword>
<dbReference type="Proteomes" id="UP000525298">
    <property type="component" value="Unassembled WGS sequence"/>
</dbReference>
<dbReference type="InterPro" id="IPR019752">
    <property type="entry name" value="Pyrv/ketoisovalerate_OxRed_cat"/>
</dbReference>
<evidence type="ECO:0000313" key="5">
    <source>
        <dbReference type="EMBL" id="MBA2882427.1"/>
    </source>
</evidence>
<dbReference type="InterPro" id="IPR009014">
    <property type="entry name" value="Transketo_C/PFOR_II"/>
</dbReference>
<dbReference type="Gene3D" id="3.40.50.920">
    <property type="match status" value="1"/>
</dbReference>
<dbReference type="GO" id="GO:0047553">
    <property type="term" value="F:2-oxoglutarate synthase activity"/>
    <property type="evidence" value="ECO:0007669"/>
    <property type="project" value="UniProtKB-EC"/>
</dbReference>
<dbReference type="InterPro" id="IPR022367">
    <property type="entry name" value="2-oxoacid/accept_OxRdtase_asu"/>
</dbReference>